<reference evidence="1" key="2">
    <citation type="journal article" date="2015" name="Data Brief">
        <title>Shoot transcriptome of the giant reed, Arundo donax.</title>
        <authorList>
            <person name="Barrero R.A."/>
            <person name="Guerrero F.D."/>
            <person name="Moolhuijzen P."/>
            <person name="Goolsby J.A."/>
            <person name="Tidwell J."/>
            <person name="Bellgard S.E."/>
            <person name="Bellgard M.I."/>
        </authorList>
    </citation>
    <scope>NUCLEOTIDE SEQUENCE</scope>
    <source>
        <tissue evidence="1">Shoot tissue taken approximately 20 cm above the soil surface</tissue>
    </source>
</reference>
<reference evidence="1" key="1">
    <citation type="submission" date="2014-09" db="EMBL/GenBank/DDBJ databases">
        <authorList>
            <person name="Magalhaes I.L.F."/>
            <person name="Oliveira U."/>
            <person name="Santos F.R."/>
            <person name="Vidigal T.H.D.A."/>
            <person name="Brescovit A.D."/>
            <person name="Santos A.J."/>
        </authorList>
    </citation>
    <scope>NUCLEOTIDE SEQUENCE</scope>
    <source>
        <tissue evidence="1">Shoot tissue taken approximately 20 cm above the soil surface</tissue>
    </source>
</reference>
<evidence type="ECO:0000313" key="1">
    <source>
        <dbReference type="EMBL" id="JAD74580.1"/>
    </source>
</evidence>
<protein>
    <submittedName>
        <fullName evidence="1">Uncharacterized protein</fullName>
    </submittedName>
</protein>
<name>A0A0A9CMH2_ARUDO</name>
<sequence>MARLLPLCSPPVNTKFIAISNPNVFWSANVYVPCARPISFEVPDPALSGPVVSGSSMATTAPKKVEEELDDGACAIRIAVGLGPPTTSWK</sequence>
<dbReference type="AlphaFoldDB" id="A0A0A9CMH2"/>
<organism evidence="1">
    <name type="scientific">Arundo donax</name>
    <name type="common">Giant reed</name>
    <name type="synonym">Donax arundinaceus</name>
    <dbReference type="NCBI Taxonomy" id="35708"/>
    <lineage>
        <taxon>Eukaryota</taxon>
        <taxon>Viridiplantae</taxon>
        <taxon>Streptophyta</taxon>
        <taxon>Embryophyta</taxon>
        <taxon>Tracheophyta</taxon>
        <taxon>Spermatophyta</taxon>
        <taxon>Magnoliopsida</taxon>
        <taxon>Liliopsida</taxon>
        <taxon>Poales</taxon>
        <taxon>Poaceae</taxon>
        <taxon>PACMAD clade</taxon>
        <taxon>Arundinoideae</taxon>
        <taxon>Arundineae</taxon>
        <taxon>Arundo</taxon>
    </lineage>
</organism>
<accession>A0A0A9CMH2</accession>
<dbReference type="EMBL" id="GBRH01223315">
    <property type="protein sequence ID" value="JAD74580.1"/>
    <property type="molecule type" value="Transcribed_RNA"/>
</dbReference>
<proteinExistence type="predicted"/>